<dbReference type="GO" id="GO:0008270">
    <property type="term" value="F:zinc ion binding"/>
    <property type="evidence" value="ECO:0007669"/>
    <property type="project" value="InterPro"/>
</dbReference>
<evidence type="ECO:0000313" key="13">
    <source>
        <dbReference type="EMBL" id="AET37349.1"/>
    </source>
</evidence>
<dbReference type="PANTHER" id="PTHR42683">
    <property type="entry name" value="ALDEHYDE REDUCTASE"/>
    <property type="match status" value="1"/>
</dbReference>
<keyword evidence="5 11" id="KW-0479">Metal-binding</keyword>
<dbReference type="EMBL" id="CP002497">
    <property type="protein sequence ID" value="AET37349.1"/>
    <property type="molecule type" value="Genomic_DNA"/>
</dbReference>
<dbReference type="GO" id="GO:0033845">
    <property type="term" value="F:hydroxymethylfurfural reductase (NADPH) activity"/>
    <property type="evidence" value="ECO:0007669"/>
    <property type="project" value="EnsemblFungi"/>
</dbReference>
<dbReference type="Proteomes" id="UP000006790">
    <property type="component" value="Chromosome 1"/>
</dbReference>
<keyword evidence="4" id="KW-0597">Phosphoprotein</keyword>
<evidence type="ECO:0000256" key="4">
    <source>
        <dbReference type="ARBA" id="ARBA00022553"/>
    </source>
</evidence>
<dbReference type="Pfam" id="PF00107">
    <property type="entry name" value="ADH_zinc_N"/>
    <property type="match status" value="1"/>
</dbReference>
<dbReference type="Gene3D" id="3.90.180.10">
    <property type="entry name" value="Medium-chain alcohol dehydrogenases, catalytic domain"/>
    <property type="match status" value="1"/>
</dbReference>
<evidence type="ECO:0000313" key="14">
    <source>
        <dbReference type="Proteomes" id="UP000006790"/>
    </source>
</evidence>
<dbReference type="RefSeq" id="XP_003644166.1">
    <property type="nucleotide sequence ID" value="XM_003644118.1"/>
</dbReference>
<keyword evidence="6 11" id="KW-0862">Zinc</keyword>
<dbReference type="GO" id="GO:0033833">
    <property type="term" value="F:hydroxymethylfurfural reductase (NADH) activity"/>
    <property type="evidence" value="ECO:0007669"/>
    <property type="project" value="EnsemblFungi"/>
</dbReference>
<dbReference type="InterPro" id="IPR013149">
    <property type="entry name" value="ADH-like_C"/>
</dbReference>
<dbReference type="InterPro" id="IPR013154">
    <property type="entry name" value="ADH-like_N"/>
</dbReference>
<keyword evidence="7" id="KW-0521">NADP</keyword>
<evidence type="ECO:0000256" key="6">
    <source>
        <dbReference type="ARBA" id="ARBA00022833"/>
    </source>
</evidence>
<keyword evidence="14" id="KW-1185">Reference proteome</keyword>
<dbReference type="AlphaFoldDB" id="G8JME0"/>
<gene>
    <name evidence="13" type="ordered locus">Ecym_1093</name>
</gene>
<dbReference type="PROSITE" id="PS00059">
    <property type="entry name" value="ADH_ZINC"/>
    <property type="match status" value="1"/>
</dbReference>
<dbReference type="CDD" id="cd05283">
    <property type="entry name" value="CAD1"/>
    <property type="match status" value="1"/>
</dbReference>
<dbReference type="InterPro" id="IPR002328">
    <property type="entry name" value="ADH_Zn_CS"/>
</dbReference>
<dbReference type="OrthoDB" id="1879366at2759"/>
<dbReference type="GO" id="GO:0033859">
    <property type="term" value="P:furaldehyde metabolic process"/>
    <property type="evidence" value="ECO:0007669"/>
    <property type="project" value="EnsemblFungi"/>
</dbReference>
<dbReference type="FunFam" id="3.40.50.720:FF:000158">
    <property type="entry name" value="Zinc-binding alcohol dehydrogenase"/>
    <property type="match status" value="1"/>
</dbReference>
<evidence type="ECO:0000259" key="12">
    <source>
        <dbReference type="SMART" id="SM00829"/>
    </source>
</evidence>
<comment type="cofactor">
    <cofactor evidence="1 11">
        <name>Zn(2+)</name>
        <dbReference type="ChEBI" id="CHEBI:29105"/>
    </cofactor>
</comment>
<comment type="catalytic activity">
    <reaction evidence="10">
        <text>a primary alcohol + NADP(+) = an aldehyde + NADPH + H(+)</text>
        <dbReference type="Rhea" id="RHEA:15937"/>
        <dbReference type="ChEBI" id="CHEBI:15378"/>
        <dbReference type="ChEBI" id="CHEBI:15734"/>
        <dbReference type="ChEBI" id="CHEBI:17478"/>
        <dbReference type="ChEBI" id="CHEBI:57783"/>
        <dbReference type="ChEBI" id="CHEBI:58349"/>
        <dbReference type="EC" id="1.1.1.2"/>
    </reaction>
    <physiologicalReaction direction="left-to-right" evidence="10">
        <dbReference type="Rhea" id="RHEA:15938"/>
    </physiologicalReaction>
    <physiologicalReaction direction="right-to-left" evidence="10">
        <dbReference type="Rhea" id="RHEA:15939"/>
    </physiologicalReaction>
</comment>
<dbReference type="FunCoup" id="G8JME0">
    <property type="interactions" value="560"/>
</dbReference>
<dbReference type="EC" id="1.1.1.2" evidence="9"/>
<dbReference type="STRING" id="931890.G8JME0"/>
<sequence>MSTSSNSSISRLRQIEEQLTERNMGELKEITGIAVVEGTEWTSPKKVSFKPKTVYARDIVLKVEACGVCGSDIHCAAGHWGPRNNPLVVGHEIIGRVIEVGSGCKEGLKVGDRVGVGAQALSCLECSRCESENEQYCSNMTGTYNFPYPDGYISQGGYASHVIVHEHFAIPIPDNIPSHLAAPLMCGGITAFSPLLRSNVGPGTSVGVVGIGGIGHMAVIFAKALGANVTAISRRSNKKDDALKLGADVYIAAVEDKDWHKTYANTLDLIVVCSSSLTELDFDRIPSLLKVGGKVLSIAIPEASERLVLRPLLLKGISIGTSVIGSPAEIKKLLDFVSKKNLKIWVEEVPISEAGVAEVFRRMNSGDVRYRFSLVDFDKEFGA</sequence>
<dbReference type="OMA" id="VYCPKMI"/>
<evidence type="ECO:0000256" key="7">
    <source>
        <dbReference type="ARBA" id="ARBA00022857"/>
    </source>
</evidence>
<name>G8JME0_ERECY</name>
<dbReference type="SUPFAM" id="SSF51735">
    <property type="entry name" value="NAD(P)-binding Rossmann-fold domains"/>
    <property type="match status" value="1"/>
</dbReference>
<protein>
    <recommendedName>
        <fullName evidence="9">alcohol dehydrogenase (NADP(+))</fullName>
        <ecNumber evidence="9">1.1.1.2</ecNumber>
    </recommendedName>
</protein>
<evidence type="ECO:0000256" key="2">
    <source>
        <dbReference type="ARBA" id="ARBA00008072"/>
    </source>
</evidence>
<evidence type="ECO:0000256" key="5">
    <source>
        <dbReference type="ARBA" id="ARBA00022723"/>
    </source>
</evidence>
<evidence type="ECO:0000256" key="9">
    <source>
        <dbReference type="ARBA" id="ARBA00024074"/>
    </source>
</evidence>
<evidence type="ECO:0000256" key="8">
    <source>
        <dbReference type="ARBA" id="ARBA00023002"/>
    </source>
</evidence>
<comment type="similarity">
    <text evidence="2 11">Belongs to the zinc-containing alcohol dehydrogenase family.</text>
</comment>
<evidence type="ECO:0000256" key="10">
    <source>
        <dbReference type="ARBA" id="ARBA00050997"/>
    </source>
</evidence>
<dbReference type="SMART" id="SM00829">
    <property type="entry name" value="PKS_ER"/>
    <property type="match status" value="1"/>
</dbReference>
<dbReference type="InterPro" id="IPR020843">
    <property type="entry name" value="ER"/>
</dbReference>
<dbReference type="Gene3D" id="3.40.50.720">
    <property type="entry name" value="NAD(P)-binding Rossmann-like Domain"/>
    <property type="match status" value="1"/>
</dbReference>
<dbReference type="HOGENOM" id="CLU_026673_20_2_1"/>
<evidence type="ECO:0000256" key="3">
    <source>
        <dbReference type="ARBA" id="ARBA00011738"/>
    </source>
</evidence>
<comment type="subunit">
    <text evidence="3">Homodimer.</text>
</comment>
<reference evidence="14" key="1">
    <citation type="journal article" date="2012" name="G3 (Bethesda)">
        <title>Pichia sorbitophila, an interspecies yeast hybrid reveals early steps of genome resolution following polyploidization.</title>
        <authorList>
            <person name="Leh Louis V."/>
            <person name="Despons L."/>
            <person name="Friedrich A."/>
            <person name="Martin T."/>
            <person name="Durrens P."/>
            <person name="Casaregola S."/>
            <person name="Neuveglise C."/>
            <person name="Fairhead C."/>
            <person name="Marck C."/>
            <person name="Cruz J.A."/>
            <person name="Straub M.L."/>
            <person name="Kugler V."/>
            <person name="Sacerdot C."/>
            <person name="Uzunov Z."/>
            <person name="Thierry A."/>
            <person name="Weiss S."/>
            <person name="Bleykasten C."/>
            <person name="De Montigny J."/>
            <person name="Jacques N."/>
            <person name="Jung P."/>
            <person name="Lemaire M."/>
            <person name="Mallet S."/>
            <person name="Morel G."/>
            <person name="Richard G.F."/>
            <person name="Sarkar A."/>
            <person name="Savel G."/>
            <person name="Schacherer J."/>
            <person name="Seret M.L."/>
            <person name="Talla E."/>
            <person name="Samson G."/>
            <person name="Jubin C."/>
            <person name="Poulain J."/>
            <person name="Vacherie B."/>
            <person name="Barbe V."/>
            <person name="Pelletier E."/>
            <person name="Sherman D.J."/>
            <person name="Westhof E."/>
            <person name="Weissenbach J."/>
            <person name="Baret P.V."/>
            <person name="Wincker P."/>
            <person name="Gaillardin C."/>
            <person name="Dujon B."/>
            <person name="Souciet J.L."/>
        </authorList>
    </citation>
    <scope>NUCLEOTIDE SEQUENCE [LARGE SCALE GENOMIC DNA]</scope>
    <source>
        <strain evidence="14">CBS 270.75 / DBVPG 7215 / KCTC 17166 / NRRL Y-17582</strain>
    </source>
</reference>
<dbReference type="GeneID" id="11469565"/>
<evidence type="ECO:0000256" key="1">
    <source>
        <dbReference type="ARBA" id="ARBA00001947"/>
    </source>
</evidence>
<dbReference type="KEGG" id="erc:Ecym_1093"/>
<dbReference type="Pfam" id="PF08240">
    <property type="entry name" value="ADH_N"/>
    <property type="match status" value="1"/>
</dbReference>
<feature type="domain" description="Enoyl reductase (ER)" evidence="12">
    <location>
        <begin position="34"/>
        <end position="368"/>
    </location>
</feature>
<dbReference type="InParanoid" id="G8JME0"/>
<dbReference type="InterPro" id="IPR011032">
    <property type="entry name" value="GroES-like_sf"/>
</dbReference>
<dbReference type="GO" id="GO:0006066">
    <property type="term" value="P:alcohol metabolic process"/>
    <property type="evidence" value="ECO:0007669"/>
    <property type="project" value="EnsemblFungi"/>
</dbReference>
<dbReference type="SUPFAM" id="SSF50129">
    <property type="entry name" value="GroES-like"/>
    <property type="match status" value="1"/>
</dbReference>
<proteinExistence type="inferred from homology"/>
<keyword evidence="8" id="KW-0560">Oxidoreductase</keyword>
<dbReference type="eggNOG" id="KOG0023">
    <property type="taxonomic scope" value="Eukaryota"/>
</dbReference>
<dbReference type="InterPro" id="IPR036291">
    <property type="entry name" value="NAD(P)-bd_dom_sf"/>
</dbReference>
<accession>G8JME0</accession>
<dbReference type="InterPro" id="IPR047109">
    <property type="entry name" value="CAD-like"/>
</dbReference>
<evidence type="ECO:0000256" key="11">
    <source>
        <dbReference type="RuleBase" id="RU361277"/>
    </source>
</evidence>
<organism evidence="13 14">
    <name type="scientific">Eremothecium cymbalariae (strain CBS 270.75 / DBVPG 7215 / KCTC 17166 / NRRL Y-17582)</name>
    <name type="common">Yeast</name>
    <dbReference type="NCBI Taxonomy" id="931890"/>
    <lineage>
        <taxon>Eukaryota</taxon>
        <taxon>Fungi</taxon>
        <taxon>Dikarya</taxon>
        <taxon>Ascomycota</taxon>
        <taxon>Saccharomycotina</taxon>
        <taxon>Saccharomycetes</taxon>
        <taxon>Saccharomycetales</taxon>
        <taxon>Saccharomycetaceae</taxon>
        <taxon>Eremothecium</taxon>
    </lineage>
</organism>
<dbReference type="GO" id="GO:0008106">
    <property type="term" value="F:alcohol dehydrogenase (NADP+) activity"/>
    <property type="evidence" value="ECO:0007669"/>
    <property type="project" value="UniProtKB-EC"/>
</dbReference>